<keyword evidence="3" id="KW-0472">Membrane</keyword>
<comment type="subcellular location">
    <subcellularLocation>
        <location evidence="1">Membrane</location>
    </subcellularLocation>
</comment>
<protein>
    <recommendedName>
        <fullName evidence="6">Type II/III secretion system secretin-like domain-containing protein</fullName>
    </recommendedName>
</protein>
<dbReference type="Gene3D" id="3.30.1370.120">
    <property type="match status" value="1"/>
</dbReference>
<evidence type="ECO:0000256" key="3">
    <source>
        <dbReference type="ARBA" id="ARBA00023136"/>
    </source>
</evidence>
<name>A0ABW8PYX0_9GAMM</name>
<evidence type="ECO:0000313" key="8">
    <source>
        <dbReference type="Proteomes" id="UP001621714"/>
    </source>
</evidence>
<dbReference type="InterPro" id="IPR001775">
    <property type="entry name" value="GspD/PilQ"/>
</dbReference>
<evidence type="ECO:0000313" key="7">
    <source>
        <dbReference type="EMBL" id="MFK7160848.1"/>
    </source>
</evidence>
<gene>
    <name evidence="7" type="ORF">V6U78_07350</name>
</gene>
<evidence type="ECO:0000256" key="1">
    <source>
        <dbReference type="ARBA" id="ARBA00004370"/>
    </source>
</evidence>
<dbReference type="RefSeq" id="WP_405338966.1">
    <property type="nucleotide sequence ID" value="NZ_JBANFI010000004.1"/>
</dbReference>
<comment type="caution">
    <text evidence="7">The sequence shown here is derived from an EMBL/GenBank/DDBJ whole genome shotgun (WGS) entry which is preliminary data.</text>
</comment>
<dbReference type="Pfam" id="PF00263">
    <property type="entry name" value="Secretin"/>
    <property type="match status" value="1"/>
</dbReference>
<dbReference type="PRINTS" id="PR00811">
    <property type="entry name" value="BCTERIALGSPD"/>
</dbReference>
<organism evidence="7 8">
    <name type="scientific">Marinospirillum alkalitolerans</name>
    <dbReference type="NCBI Taxonomy" id="3123374"/>
    <lineage>
        <taxon>Bacteria</taxon>
        <taxon>Pseudomonadati</taxon>
        <taxon>Pseudomonadota</taxon>
        <taxon>Gammaproteobacteria</taxon>
        <taxon>Oceanospirillales</taxon>
        <taxon>Oceanospirillaceae</taxon>
        <taxon>Marinospirillum</taxon>
    </lineage>
</organism>
<dbReference type="InterPro" id="IPR050810">
    <property type="entry name" value="Bact_Secretion_Sys_Channel"/>
</dbReference>
<dbReference type="PROSITE" id="PS00875">
    <property type="entry name" value="T2SP_D"/>
    <property type="match status" value="1"/>
</dbReference>
<evidence type="ECO:0000256" key="5">
    <source>
        <dbReference type="SAM" id="SignalP"/>
    </source>
</evidence>
<dbReference type="EMBL" id="JBANFI010000004">
    <property type="protein sequence ID" value="MFK7160848.1"/>
    <property type="molecule type" value="Genomic_DNA"/>
</dbReference>
<evidence type="ECO:0000256" key="4">
    <source>
        <dbReference type="RuleBase" id="RU004003"/>
    </source>
</evidence>
<feature type="signal peptide" evidence="5">
    <location>
        <begin position="1"/>
        <end position="18"/>
    </location>
</feature>
<feature type="domain" description="Type II/III secretion system secretin-like" evidence="6">
    <location>
        <begin position="241"/>
        <end position="397"/>
    </location>
</feature>
<evidence type="ECO:0000256" key="2">
    <source>
        <dbReference type="ARBA" id="ARBA00022729"/>
    </source>
</evidence>
<reference evidence="7 8" key="1">
    <citation type="submission" date="2024-02" db="EMBL/GenBank/DDBJ databases">
        <title>Marinospirillum sp. MEB 164 isolated from Lonar lake sediment.</title>
        <authorList>
            <person name="Joshi A."/>
            <person name="Thite S."/>
        </authorList>
    </citation>
    <scope>NUCLEOTIDE SEQUENCE [LARGE SCALE GENOMIC DNA]</scope>
    <source>
        <strain evidence="7 8">MEB164</strain>
    </source>
</reference>
<proteinExistence type="inferred from homology"/>
<dbReference type="InterPro" id="IPR004845">
    <property type="entry name" value="T2SS_GspD_CS"/>
</dbReference>
<dbReference type="InterPro" id="IPR038591">
    <property type="entry name" value="NolW-like_sf"/>
</dbReference>
<dbReference type="PANTHER" id="PTHR30332">
    <property type="entry name" value="PROBABLE GENERAL SECRETION PATHWAY PROTEIN D"/>
    <property type="match status" value="1"/>
</dbReference>
<dbReference type="PANTHER" id="PTHR30332:SF24">
    <property type="entry name" value="SECRETIN GSPD-RELATED"/>
    <property type="match status" value="1"/>
</dbReference>
<sequence>MKKYAASLLLLFSIQLHAEIPVILQNVALGDFVTWYTEQTGESVIISTDADLKLTVYAPNTPIESLPGLFRSIISAHGLALEGGQPLIIADPAPEQLSQPVDQSTDLVTLVYRFQHVLADDLLEFTSTFSRSAFEPSLAVASVYVVRSLNALALTTTQDRHDVYADLMSHLDTPRPLVLLEAVIYEHRDSSGQDLGLAYGHQRDSSGVLGGFNAGQLESLASSGLSLGILSGQNLSVLVNALRSDVQSKILSTPQILVMSGERGVISVGQNVPFLASTTVSNGRETQSIERRDVGVSLTVRPFVSQGGEIILGIQLTADSINQALQASDIITNTRNLSTTVRIQSGQSIALGGLITSDEEERVSSVPFLGAIPFLGALFRSTSTETTERELNIVLRAVSVTTL</sequence>
<keyword evidence="2 5" id="KW-0732">Signal</keyword>
<accession>A0ABW8PYX0</accession>
<evidence type="ECO:0000259" key="6">
    <source>
        <dbReference type="Pfam" id="PF00263"/>
    </source>
</evidence>
<dbReference type="Proteomes" id="UP001621714">
    <property type="component" value="Unassembled WGS sequence"/>
</dbReference>
<dbReference type="InterPro" id="IPR004846">
    <property type="entry name" value="T2SS/T3SS_dom"/>
</dbReference>
<comment type="similarity">
    <text evidence="4">Belongs to the bacterial secretin family.</text>
</comment>
<dbReference type="PRINTS" id="PR01032">
    <property type="entry name" value="PHAGEIV"/>
</dbReference>
<feature type="chain" id="PRO_5046717039" description="Type II/III secretion system secretin-like domain-containing protein" evidence="5">
    <location>
        <begin position="19"/>
        <end position="403"/>
    </location>
</feature>
<keyword evidence="8" id="KW-1185">Reference proteome</keyword>